<accession>A0A9D4L0U9</accession>
<evidence type="ECO:0000256" key="2">
    <source>
        <dbReference type="SAM" id="MobiDB-lite"/>
    </source>
</evidence>
<name>A0A9D4L0U9_DREPO</name>
<dbReference type="GO" id="GO:0005737">
    <property type="term" value="C:cytoplasm"/>
    <property type="evidence" value="ECO:0007669"/>
    <property type="project" value="TreeGrafter"/>
</dbReference>
<comment type="caution">
    <text evidence="3">The sequence shown here is derived from an EMBL/GenBank/DDBJ whole genome shotgun (WGS) entry which is preliminary data.</text>
</comment>
<feature type="region of interest" description="Disordered" evidence="2">
    <location>
        <begin position="1"/>
        <end position="68"/>
    </location>
</feature>
<dbReference type="PANTHER" id="PTHR21255">
    <property type="entry name" value="T-COMPLEX-ASSOCIATED-TESTIS-EXPRESSED 1/ DYNEIN LIGHT CHAIN"/>
    <property type="match status" value="1"/>
</dbReference>
<dbReference type="GO" id="GO:0005868">
    <property type="term" value="C:cytoplasmic dynein complex"/>
    <property type="evidence" value="ECO:0007669"/>
    <property type="project" value="TreeGrafter"/>
</dbReference>
<dbReference type="AlphaFoldDB" id="A0A9D4L0U9"/>
<gene>
    <name evidence="3" type="ORF">DPMN_091687</name>
</gene>
<evidence type="ECO:0000313" key="4">
    <source>
        <dbReference type="Proteomes" id="UP000828390"/>
    </source>
</evidence>
<dbReference type="InterPro" id="IPR038586">
    <property type="entry name" value="Tctex-1-like_sf"/>
</dbReference>
<dbReference type="Pfam" id="PF03645">
    <property type="entry name" value="Tctex-1"/>
    <property type="match status" value="1"/>
</dbReference>
<protein>
    <submittedName>
        <fullName evidence="3">Uncharacterized protein</fullName>
    </submittedName>
</protein>
<reference evidence="3" key="1">
    <citation type="journal article" date="2019" name="bioRxiv">
        <title>The Genome of the Zebra Mussel, Dreissena polymorpha: A Resource for Invasive Species Research.</title>
        <authorList>
            <person name="McCartney M.A."/>
            <person name="Auch B."/>
            <person name="Kono T."/>
            <person name="Mallez S."/>
            <person name="Zhang Y."/>
            <person name="Obille A."/>
            <person name="Becker A."/>
            <person name="Abrahante J.E."/>
            <person name="Garbe J."/>
            <person name="Badalamenti J.P."/>
            <person name="Herman A."/>
            <person name="Mangelson H."/>
            <person name="Liachko I."/>
            <person name="Sullivan S."/>
            <person name="Sone E.D."/>
            <person name="Koren S."/>
            <person name="Silverstein K.A.T."/>
            <person name="Beckman K.B."/>
            <person name="Gohl D.M."/>
        </authorList>
    </citation>
    <scope>NUCLEOTIDE SEQUENCE</scope>
    <source>
        <strain evidence="3">Duluth1</strain>
        <tissue evidence="3">Whole animal</tissue>
    </source>
</reference>
<comment type="similarity">
    <text evidence="1">Belongs to the dynein light chain Tctex-type family.</text>
</comment>
<feature type="compositionally biased region" description="Basic and acidic residues" evidence="2">
    <location>
        <begin position="55"/>
        <end position="68"/>
    </location>
</feature>
<dbReference type="EMBL" id="JAIWYP010000003">
    <property type="protein sequence ID" value="KAH3849288.1"/>
    <property type="molecule type" value="Genomic_DNA"/>
</dbReference>
<proteinExistence type="inferred from homology"/>
<dbReference type="GO" id="GO:0007018">
    <property type="term" value="P:microtubule-based movement"/>
    <property type="evidence" value="ECO:0007669"/>
    <property type="project" value="TreeGrafter"/>
</dbReference>
<dbReference type="CDD" id="cd21451">
    <property type="entry name" value="DLC-like_TCTEX1D"/>
    <property type="match status" value="1"/>
</dbReference>
<feature type="compositionally biased region" description="Basic and acidic residues" evidence="2">
    <location>
        <begin position="1"/>
        <end position="28"/>
    </location>
</feature>
<dbReference type="GO" id="GO:0045505">
    <property type="term" value="F:dynein intermediate chain binding"/>
    <property type="evidence" value="ECO:0007669"/>
    <property type="project" value="TreeGrafter"/>
</dbReference>
<dbReference type="Proteomes" id="UP000828390">
    <property type="component" value="Unassembled WGS sequence"/>
</dbReference>
<feature type="compositionally biased region" description="Low complexity" evidence="2">
    <location>
        <begin position="29"/>
        <end position="42"/>
    </location>
</feature>
<keyword evidence="4" id="KW-1185">Reference proteome</keyword>
<dbReference type="PANTHER" id="PTHR21255:SF65">
    <property type="entry name" value="TCTEX1 DOMAIN-CONTAINING PROTEIN 2"/>
    <property type="match status" value="1"/>
</dbReference>
<evidence type="ECO:0000313" key="3">
    <source>
        <dbReference type="EMBL" id="KAH3849288.1"/>
    </source>
</evidence>
<organism evidence="3 4">
    <name type="scientific">Dreissena polymorpha</name>
    <name type="common">Zebra mussel</name>
    <name type="synonym">Mytilus polymorpha</name>
    <dbReference type="NCBI Taxonomy" id="45954"/>
    <lineage>
        <taxon>Eukaryota</taxon>
        <taxon>Metazoa</taxon>
        <taxon>Spiralia</taxon>
        <taxon>Lophotrochozoa</taxon>
        <taxon>Mollusca</taxon>
        <taxon>Bivalvia</taxon>
        <taxon>Autobranchia</taxon>
        <taxon>Heteroconchia</taxon>
        <taxon>Euheterodonta</taxon>
        <taxon>Imparidentia</taxon>
        <taxon>Neoheterodontei</taxon>
        <taxon>Myida</taxon>
        <taxon>Dreissenoidea</taxon>
        <taxon>Dreissenidae</taxon>
        <taxon>Dreissena</taxon>
    </lineage>
</organism>
<reference evidence="3" key="2">
    <citation type="submission" date="2020-11" db="EMBL/GenBank/DDBJ databases">
        <authorList>
            <person name="McCartney M.A."/>
            <person name="Auch B."/>
            <person name="Kono T."/>
            <person name="Mallez S."/>
            <person name="Becker A."/>
            <person name="Gohl D.M."/>
            <person name="Silverstein K.A.T."/>
            <person name="Koren S."/>
            <person name="Bechman K.B."/>
            <person name="Herman A."/>
            <person name="Abrahante J.E."/>
            <person name="Garbe J."/>
        </authorList>
    </citation>
    <scope>NUCLEOTIDE SEQUENCE</scope>
    <source>
        <strain evidence="3">Duluth1</strain>
        <tissue evidence="3">Whole animal</tissue>
    </source>
</reference>
<dbReference type="OrthoDB" id="10248487at2759"/>
<dbReference type="InterPro" id="IPR005334">
    <property type="entry name" value="Tctex-1-like"/>
</dbReference>
<evidence type="ECO:0000256" key="1">
    <source>
        <dbReference type="ARBA" id="ARBA00005361"/>
    </source>
</evidence>
<sequence>MKESATHRKRTKSEADSHKGGEIKDSQKTKSGTQSQHSSQHGGQHGGAHHKGDHSHKSETARQRKVSRVEHGHHMEYDGDHHPSHGYRQRTNTMMSREGHSTHHASDRRSVGTTEGTPAIIYYENTYKLTPDFKIQESKIKDIIKNVLAEQITEKNYDASHCGSKCKLISEIMKERVKKLELPRFKIVCMATIGQLFDQSMLVTSRCLWDQRFDNVVSAELRKGDIVAVGMVFAVYAE</sequence>
<dbReference type="Gene3D" id="3.30.1140.40">
    <property type="entry name" value="Tctex-1"/>
    <property type="match status" value="1"/>
</dbReference>